<evidence type="ECO:0000256" key="1">
    <source>
        <dbReference type="ARBA" id="ARBA00010088"/>
    </source>
</evidence>
<evidence type="ECO:0000313" key="5">
    <source>
        <dbReference type="Proteomes" id="UP000594205"/>
    </source>
</evidence>
<protein>
    <submittedName>
        <fullName evidence="4">Alpha/beta hydrolase</fullName>
    </submittedName>
</protein>
<dbReference type="Gene3D" id="3.40.50.1820">
    <property type="entry name" value="alpha/beta hydrolase"/>
    <property type="match status" value="1"/>
</dbReference>
<dbReference type="KEGG" id="sfeu:IM697_26110"/>
<dbReference type="PANTHER" id="PTHR43798">
    <property type="entry name" value="MONOACYLGLYCEROL LIPASE"/>
    <property type="match status" value="1"/>
</dbReference>
<dbReference type="GO" id="GO:0004177">
    <property type="term" value="F:aminopeptidase activity"/>
    <property type="evidence" value="ECO:0007669"/>
    <property type="project" value="UniProtKB-EC"/>
</dbReference>
<keyword evidence="2 4" id="KW-0378">Hydrolase</keyword>
<dbReference type="PANTHER" id="PTHR43798:SF31">
    <property type="entry name" value="AB HYDROLASE SUPERFAMILY PROTEIN YCLE"/>
    <property type="match status" value="1"/>
</dbReference>
<dbReference type="SUPFAM" id="SSF53474">
    <property type="entry name" value="alpha/beta-Hydrolases"/>
    <property type="match status" value="1"/>
</dbReference>
<reference evidence="4 5" key="1">
    <citation type="submission" date="2020-10" db="EMBL/GenBank/DDBJ databases">
        <title>Streptomyces ferrugineus complate genome analysis.</title>
        <authorList>
            <person name="Anwar N."/>
        </authorList>
    </citation>
    <scope>NUCLEOTIDE SEQUENCE [LARGE SCALE GENOMIC DNA]</scope>
    <source>
        <strain evidence="4 5">CCTCC AA2014009</strain>
    </source>
</reference>
<comment type="similarity">
    <text evidence="1">Belongs to the peptidase S33 family.</text>
</comment>
<evidence type="ECO:0000313" key="4">
    <source>
        <dbReference type="EMBL" id="QOV33668.1"/>
    </source>
</evidence>
<dbReference type="Proteomes" id="UP000594205">
    <property type="component" value="Chromosome"/>
</dbReference>
<dbReference type="InterPro" id="IPR029058">
    <property type="entry name" value="AB_hydrolase_fold"/>
</dbReference>
<dbReference type="InterPro" id="IPR000073">
    <property type="entry name" value="AB_hydrolase_1"/>
</dbReference>
<dbReference type="AlphaFoldDB" id="A0A7M2SDV4"/>
<evidence type="ECO:0000256" key="2">
    <source>
        <dbReference type="ARBA" id="ARBA00022801"/>
    </source>
</evidence>
<gene>
    <name evidence="4" type="ORF">IM697_26110</name>
</gene>
<dbReference type="InterPro" id="IPR050266">
    <property type="entry name" value="AB_hydrolase_sf"/>
</dbReference>
<dbReference type="RefSeq" id="WP_194038544.1">
    <property type="nucleotide sequence ID" value="NZ_CP063373.1"/>
</dbReference>
<feature type="domain" description="AB hydrolase-1" evidence="3">
    <location>
        <begin position="22"/>
        <end position="265"/>
    </location>
</feature>
<dbReference type="PRINTS" id="PR00793">
    <property type="entry name" value="PROAMNOPTASE"/>
</dbReference>
<evidence type="ECO:0000259" key="3">
    <source>
        <dbReference type="Pfam" id="PF00561"/>
    </source>
</evidence>
<name>A0A7M2SDV4_9ACTN</name>
<organism evidence="4 5">
    <name type="scientific">Streptomyces ferrugineus</name>
    <dbReference type="NCBI Taxonomy" id="1413221"/>
    <lineage>
        <taxon>Bacteria</taxon>
        <taxon>Bacillati</taxon>
        <taxon>Actinomycetota</taxon>
        <taxon>Actinomycetes</taxon>
        <taxon>Kitasatosporales</taxon>
        <taxon>Streptomycetaceae</taxon>
        <taxon>Streptomyces</taxon>
    </lineage>
</organism>
<dbReference type="GO" id="GO:0016020">
    <property type="term" value="C:membrane"/>
    <property type="evidence" value="ECO:0007669"/>
    <property type="project" value="TreeGrafter"/>
</dbReference>
<dbReference type="EMBL" id="CP063373">
    <property type="protein sequence ID" value="QOV33668.1"/>
    <property type="molecule type" value="Genomic_DNA"/>
</dbReference>
<dbReference type="InterPro" id="IPR002410">
    <property type="entry name" value="Peptidase_S33"/>
</dbReference>
<sequence>MPTFRATDGTEIAYHLRGEGEPLVVLPGGPMRASAYLGDLGGLAAHRRLVLLDLRGTGDSAVPADPATYRCDHLVDDVEVLRDHMGLAHMDVLGHSAGGSLAMLYAARYPQRVARLALVTATPWALGMPPTAEERLAAARLREDEPWFTEAFAAFEAWLTGAGDFDPVFVPFFYGRWDEAAKEHDALGDDEYNDEAADVYGSDGAYDPPRTRAELSRLAAPVLVLAGELDGSPTPGLARRAADVFPDAEVAVQPGAGHHPWLDDPEWFVRCVVAFLNGSGGAPPAVNGGAWPRP</sequence>
<dbReference type="GO" id="GO:0006508">
    <property type="term" value="P:proteolysis"/>
    <property type="evidence" value="ECO:0007669"/>
    <property type="project" value="InterPro"/>
</dbReference>
<keyword evidence="5" id="KW-1185">Reference proteome</keyword>
<dbReference type="PRINTS" id="PR00111">
    <property type="entry name" value="ABHYDROLASE"/>
</dbReference>
<accession>A0A7M2SDV4</accession>
<dbReference type="Pfam" id="PF00561">
    <property type="entry name" value="Abhydrolase_1"/>
    <property type="match status" value="1"/>
</dbReference>
<proteinExistence type="inferred from homology"/>